<keyword evidence="3" id="KW-0413">Isomerase</keyword>
<dbReference type="PANTHER" id="PTHR43000">
    <property type="entry name" value="DTDP-D-GLUCOSE 4,6-DEHYDRATASE-RELATED"/>
    <property type="match status" value="1"/>
</dbReference>
<comment type="caution">
    <text evidence="3">The sequence shown here is derived from an EMBL/GenBank/DDBJ whole genome shotgun (WGS) entry which is preliminary data.</text>
</comment>
<gene>
    <name evidence="3" type="ORF">FHR84_001434</name>
</gene>
<name>A0A852YWK3_9ACTN</name>
<dbReference type="Pfam" id="PF01370">
    <property type="entry name" value="Epimerase"/>
    <property type="match status" value="1"/>
</dbReference>
<sequence length="330" mass="35034">MPSSFVQSAAKSGEPGVGAERVVVTGGSGFVGRAVVRAFANRGNPVTVVDRVEPEIPEEHRHLVSHVPGDLTDPEVRDAAVTEGSAGIIHLAAITSVLRSVDKPTETFAENVEVTQGLLELARQRGLTRFVLASTNAVVGDIGYGTISERLPLRPLTPYGATKAACEMLLSGYTGAYGIATTALRFTNIYGPGMGHKDSFVPRLMRAALADEGVEVYGDGSQSRDFVHLDDVVRAIVASWDKQYSGTAVIGSGSSVSVLELIESVRAVTGKELPVTHVPAKNGEMPAVIVEVEKAKRELDYQPSVRFAEGLRTVWDDFRHVADGSVPAAT</sequence>
<reference evidence="3 4" key="1">
    <citation type="submission" date="2020-07" db="EMBL/GenBank/DDBJ databases">
        <title>Genomic Encyclopedia of Type Strains, Phase III (KMG-III): the genomes of soil and plant-associated and newly described type strains.</title>
        <authorList>
            <person name="Whitman W."/>
        </authorList>
    </citation>
    <scope>NUCLEOTIDE SEQUENCE [LARGE SCALE GENOMIC DNA]</scope>
    <source>
        <strain evidence="3 4">CECT 8576</strain>
    </source>
</reference>
<dbReference type="InterPro" id="IPR036291">
    <property type="entry name" value="NAD(P)-bd_dom_sf"/>
</dbReference>
<evidence type="ECO:0000259" key="2">
    <source>
        <dbReference type="Pfam" id="PF01370"/>
    </source>
</evidence>
<evidence type="ECO:0000256" key="1">
    <source>
        <dbReference type="ARBA" id="ARBA00007637"/>
    </source>
</evidence>
<dbReference type="EC" id="5.1.3.2" evidence="3"/>
<dbReference type="Gene3D" id="3.40.50.720">
    <property type="entry name" value="NAD(P)-binding Rossmann-like Domain"/>
    <property type="match status" value="1"/>
</dbReference>
<proteinExistence type="inferred from homology"/>
<evidence type="ECO:0000313" key="3">
    <source>
        <dbReference type="EMBL" id="NYH78112.1"/>
    </source>
</evidence>
<feature type="domain" description="NAD-dependent epimerase/dehydratase" evidence="2">
    <location>
        <begin position="22"/>
        <end position="243"/>
    </location>
</feature>
<dbReference type="GO" id="GO:0003978">
    <property type="term" value="F:UDP-glucose 4-epimerase activity"/>
    <property type="evidence" value="ECO:0007669"/>
    <property type="project" value="UniProtKB-EC"/>
</dbReference>
<dbReference type="InterPro" id="IPR001509">
    <property type="entry name" value="Epimerase_deHydtase"/>
</dbReference>
<accession>A0A852YWK3</accession>
<dbReference type="Proteomes" id="UP000548304">
    <property type="component" value="Unassembled WGS sequence"/>
</dbReference>
<comment type="similarity">
    <text evidence="1">Belongs to the NAD(P)-dependent epimerase/dehydratase family.</text>
</comment>
<evidence type="ECO:0000313" key="4">
    <source>
        <dbReference type="Proteomes" id="UP000548304"/>
    </source>
</evidence>
<organism evidence="3 4">
    <name type="scientific">Actinopolyspora biskrensis</name>
    <dbReference type="NCBI Taxonomy" id="1470178"/>
    <lineage>
        <taxon>Bacteria</taxon>
        <taxon>Bacillati</taxon>
        <taxon>Actinomycetota</taxon>
        <taxon>Actinomycetes</taxon>
        <taxon>Actinopolysporales</taxon>
        <taxon>Actinopolysporaceae</taxon>
        <taxon>Actinopolyspora</taxon>
    </lineage>
</organism>
<dbReference type="EMBL" id="JACBYW010000002">
    <property type="protein sequence ID" value="NYH78112.1"/>
    <property type="molecule type" value="Genomic_DNA"/>
</dbReference>
<dbReference type="SUPFAM" id="SSF51735">
    <property type="entry name" value="NAD(P)-binding Rossmann-fold domains"/>
    <property type="match status" value="1"/>
</dbReference>
<keyword evidence="4" id="KW-1185">Reference proteome</keyword>
<protein>
    <submittedName>
        <fullName evidence="3">UDP-glucose 4-epimerase</fullName>
        <ecNumber evidence="3">5.1.3.2</ecNumber>
    </submittedName>
</protein>
<dbReference type="AlphaFoldDB" id="A0A852YWK3"/>